<dbReference type="Pfam" id="PF26207">
    <property type="entry name" value="Phage_phiTE_015"/>
    <property type="match status" value="1"/>
</dbReference>
<dbReference type="RefSeq" id="WP_280041994.1">
    <property type="nucleotide sequence ID" value="NZ_CP162607.1"/>
</dbReference>
<dbReference type="EMBL" id="CP162607">
    <property type="protein sequence ID" value="XDK34691.1"/>
    <property type="molecule type" value="Genomic_DNA"/>
</dbReference>
<reference evidence="1" key="1">
    <citation type="submission" date="2024-07" db="EMBL/GenBank/DDBJ databases">
        <title>Identification and characteristics of a novel species of coltsfoot's symbiotic bacteria.</title>
        <authorList>
            <person name="Juszczyk A."/>
            <person name="Jasielczuk I."/>
            <person name="Gurgul A."/>
            <person name="Rogala M."/>
            <person name="Kowalczyk A."/>
            <person name="Szmatola T."/>
            <person name="Kosecka-Strojek M."/>
            <person name="Arent Z."/>
            <person name="Latowski D."/>
        </authorList>
    </citation>
    <scope>NUCLEOTIDE SEQUENCE</scope>
    <source>
        <strain evidence="1">Hg7Tf</strain>
    </source>
</reference>
<accession>A0AB39HWY2</accession>
<dbReference type="InterPro" id="IPR058601">
    <property type="entry name" value="Phage_phiTE_015-like"/>
</dbReference>
<sequence length="96" mass="11139">MDTNKMLDQFESFARDVMCWDDDEFRLALDGKSYYWASTGDAWVFWQASRESVEMHMPRRYTIDSFDGIVDSEEGHLVYAADVEAAIEVQGLRVKS</sequence>
<protein>
    <submittedName>
        <fullName evidence="1">Uncharacterized protein</fullName>
    </submittedName>
</protein>
<name>A0AB39HWY2_9PSED</name>
<proteinExistence type="predicted"/>
<dbReference type="AlphaFoldDB" id="A0AB39HWY2"/>
<gene>
    <name evidence="1" type="ORF">AB4Y39_13205</name>
</gene>
<organism evidence="1">
    <name type="scientific">Pseudomonas sp. Hg7Tf</name>
    <dbReference type="NCBI Taxonomy" id="3236988"/>
    <lineage>
        <taxon>Bacteria</taxon>
        <taxon>Pseudomonadati</taxon>
        <taxon>Pseudomonadota</taxon>
        <taxon>Gammaproteobacteria</taxon>
        <taxon>Pseudomonadales</taxon>
        <taxon>Pseudomonadaceae</taxon>
        <taxon>Pseudomonas</taxon>
    </lineage>
</organism>
<evidence type="ECO:0000313" key="1">
    <source>
        <dbReference type="EMBL" id="XDK34691.1"/>
    </source>
</evidence>